<evidence type="ECO:0000313" key="1">
    <source>
        <dbReference type="EMBL" id="GAF78429.1"/>
    </source>
</evidence>
<sequence length="456" mass="50078">GTTNTETVTVHDVQFNQYSEDENKIKFRISDMNNNVATSNTYTINITEIAGPANFSEFQPTQTDVDNPAVQISIQDDLNGLDKYTAQYAFSINGKEPTGFMNPYSDDFNDNSLQKSWELHNSANGNLLEETIGLNFTDTGDHAWNSTIQDAPCITQNIAGSFQTVVKLNILDLDGNKSAGLIGILDELNVLKLIVENKSGQVNVSFYYNNGASDILINEVTPSQSSPIWLKLFREGDEWRGQYSTDGDTYAVYYNVGDITLTSWDGVLTGQSGYYTIPGAAAKIGLIVEHGASIMLQDWSPTPKITVSGSEGSTAKELIAIDSVRFDEFSETNNRIQFSINSTNNKQTISPIFTVNCSSIYVFRDHTLLNDGGHLKIVDGEKNTVWEWDEGGGEYEILPNGNVLVSQFGGNQDATAIIKEVDIATSTVVWNISLVGGTPLNWTHDVDYLGEDENGD</sequence>
<organism evidence="1">
    <name type="scientific">marine sediment metagenome</name>
    <dbReference type="NCBI Taxonomy" id="412755"/>
    <lineage>
        <taxon>unclassified sequences</taxon>
        <taxon>metagenomes</taxon>
        <taxon>ecological metagenomes</taxon>
    </lineage>
</organism>
<dbReference type="InterPro" id="IPR013320">
    <property type="entry name" value="ConA-like_dom_sf"/>
</dbReference>
<dbReference type="InterPro" id="IPR009784">
    <property type="entry name" value="DUF1349"/>
</dbReference>
<dbReference type="EMBL" id="BARS01004451">
    <property type="protein sequence ID" value="GAF78429.1"/>
    <property type="molecule type" value="Genomic_DNA"/>
</dbReference>
<dbReference type="Pfam" id="PF07081">
    <property type="entry name" value="DUF1349"/>
    <property type="match status" value="1"/>
</dbReference>
<dbReference type="SUPFAM" id="SSF49899">
    <property type="entry name" value="Concanavalin A-like lectins/glucanases"/>
    <property type="match status" value="1"/>
</dbReference>
<gene>
    <name evidence="1" type="ORF">S01H1_08699</name>
</gene>
<dbReference type="AlphaFoldDB" id="X0SBM7"/>
<comment type="caution">
    <text evidence="1">The sequence shown here is derived from an EMBL/GenBank/DDBJ whole genome shotgun (WGS) entry which is preliminary data.</text>
</comment>
<name>X0SBM7_9ZZZZ</name>
<reference evidence="1" key="1">
    <citation type="journal article" date="2014" name="Front. Microbiol.">
        <title>High frequency of phylogenetically diverse reductive dehalogenase-homologous genes in deep subseafloor sedimentary metagenomes.</title>
        <authorList>
            <person name="Kawai M."/>
            <person name="Futagami T."/>
            <person name="Toyoda A."/>
            <person name="Takaki Y."/>
            <person name="Nishi S."/>
            <person name="Hori S."/>
            <person name="Arai W."/>
            <person name="Tsubouchi T."/>
            <person name="Morono Y."/>
            <person name="Uchiyama I."/>
            <person name="Ito T."/>
            <person name="Fujiyama A."/>
            <person name="Inagaki F."/>
            <person name="Takami H."/>
        </authorList>
    </citation>
    <scope>NUCLEOTIDE SEQUENCE</scope>
    <source>
        <strain evidence="1">Expedition CK06-06</strain>
    </source>
</reference>
<accession>X0SBM7</accession>
<dbReference type="Gene3D" id="2.60.120.200">
    <property type="match status" value="1"/>
</dbReference>
<feature type="non-terminal residue" evidence="1">
    <location>
        <position position="456"/>
    </location>
</feature>
<proteinExistence type="predicted"/>
<feature type="non-terminal residue" evidence="1">
    <location>
        <position position="1"/>
    </location>
</feature>
<protein>
    <submittedName>
        <fullName evidence="1">Uncharacterized protein</fullName>
    </submittedName>
</protein>